<dbReference type="PANTHER" id="PTHR11927">
    <property type="entry name" value="GALACTOSIDE 2-L-FUCOSYLTRANSFERASE"/>
    <property type="match status" value="1"/>
</dbReference>
<evidence type="ECO:0000256" key="11">
    <source>
        <dbReference type="ARBA" id="ARBA00022968"/>
    </source>
</evidence>
<evidence type="ECO:0000256" key="9">
    <source>
        <dbReference type="ARBA" id="ARBA00022679"/>
    </source>
</evidence>
<dbReference type="EMBL" id="JWIN03000035">
    <property type="protein sequence ID" value="KAB1254037.1"/>
    <property type="molecule type" value="Genomic_DNA"/>
</dbReference>
<evidence type="ECO:0000256" key="3">
    <source>
        <dbReference type="ARBA" id="ARBA00001422"/>
    </source>
</evidence>
<evidence type="ECO:0000256" key="15">
    <source>
        <dbReference type="ARBA" id="ARBA00023136"/>
    </source>
</evidence>
<evidence type="ECO:0000256" key="6">
    <source>
        <dbReference type="ARBA" id="ARBA00004922"/>
    </source>
</evidence>
<protein>
    <recommendedName>
        <fullName evidence="19">L-Fucosyltransferase</fullName>
        <ecNumber evidence="19">2.4.1.-</ecNumber>
    </recommendedName>
</protein>
<gene>
    <name evidence="21" type="ORF">Cadr_000026918</name>
</gene>
<keyword evidence="15" id="KW-0472">Membrane</keyword>
<evidence type="ECO:0000256" key="20">
    <source>
        <dbReference type="SAM" id="SignalP"/>
    </source>
</evidence>
<comment type="pathway">
    <text evidence="6 19">Protein modification; protein glycosylation.</text>
</comment>
<evidence type="ECO:0000313" key="21">
    <source>
        <dbReference type="EMBL" id="KAB1254037.1"/>
    </source>
</evidence>
<keyword evidence="12" id="KW-1133">Transmembrane helix</keyword>
<keyword evidence="10" id="KW-0812">Transmembrane</keyword>
<evidence type="ECO:0000256" key="7">
    <source>
        <dbReference type="ARBA" id="ARBA00009857"/>
    </source>
</evidence>
<evidence type="ECO:0000256" key="16">
    <source>
        <dbReference type="ARBA" id="ARBA00023180"/>
    </source>
</evidence>
<keyword evidence="13 19" id="KW-0333">Golgi apparatus</keyword>
<dbReference type="PANTHER" id="PTHR11927:SF4">
    <property type="entry name" value="GALACTOSIDE ALPHA-(1,2)-FUCOSYLTRANSFERASE 1"/>
    <property type="match status" value="1"/>
</dbReference>
<dbReference type="STRING" id="9838.ENSCDRP00005024737"/>
<evidence type="ECO:0000256" key="4">
    <source>
        <dbReference type="ARBA" id="ARBA00001441"/>
    </source>
</evidence>
<keyword evidence="20" id="KW-0732">Signal</keyword>
<organism evidence="21 22">
    <name type="scientific">Camelus dromedarius</name>
    <name type="common">Dromedary</name>
    <name type="synonym">Arabian camel</name>
    <dbReference type="NCBI Taxonomy" id="9838"/>
    <lineage>
        <taxon>Eukaryota</taxon>
        <taxon>Metazoa</taxon>
        <taxon>Chordata</taxon>
        <taxon>Craniata</taxon>
        <taxon>Vertebrata</taxon>
        <taxon>Euteleostomi</taxon>
        <taxon>Mammalia</taxon>
        <taxon>Eutheria</taxon>
        <taxon>Laurasiatheria</taxon>
        <taxon>Artiodactyla</taxon>
        <taxon>Tylopoda</taxon>
        <taxon>Camelidae</taxon>
        <taxon>Camelus</taxon>
    </lineage>
</organism>
<evidence type="ECO:0000256" key="18">
    <source>
        <dbReference type="ARBA" id="ARBA00043835"/>
    </source>
</evidence>
<evidence type="ECO:0000256" key="10">
    <source>
        <dbReference type="ARBA" id="ARBA00022692"/>
    </source>
</evidence>
<evidence type="ECO:0000313" key="22">
    <source>
        <dbReference type="Proteomes" id="UP000299084"/>
    </source>
</evidence>
<dbReference type="UniPathway" id="UPA00378"/>
<comment type="subcellular location">
    <subcellularLocation>
        <location evidence="5 19">Golgi apparatus</location>
        <location evidence="5 19">Golgi stack membrane</location>
        <topology evidence="5 19">Single-pass type II membrane protein</topology>
    </subcellularLocation>
</comment>
<dbReference type="GO" id="GO:0008107">
    <property type="term" value="F:galactoside 2-alpha-L-fucosyltransferase activity"/>
    <property type="evidence" value="ECO:0007669"/>
    <property type="project" value="UniProtKB-EC"/>
</dbReference>
<dbReference type="Proteomes" id="UP000299084">
    <property type="component" value="Unassembled WGS sequence"/>
</dbReference>
<comment type="catalytic activity">
    <reaction evidence="2">
        <text>beta-D-galactosyl-(1-&gt;3)-N-acetyl-D-galactosamine + GDP-beta-L-fucose = alpha-L-fucosyl-(1-&gt;2)-beta-D-galactosyl-(1-&gt;3)-N-acetyl-D-galactosamine + GDP + H(+)</text>
        <dbReference type="Rhea" id="RHEA:62964"/>
        <dbReference type="ChEBI" id="CHEBI:15378"/>
        <dbReference type="ChEBI" id="CHEBI:57273"/>
        <dbReference type="ChEBI" id="CHEBI:58189"/>
        <dbReference type="ChEBI" id="CHEBI:84728"/>
        <dbReference type="ChEBI" id="CHEBI:546807"/>
    </reaction>
    <physiologicalReaction direction="left-to-right" evidence="2">
        <dbReference type="Rhea" id="RHEA:62965"/>
    </physiologicalReaction>
</comment>
<evidence type="ECO:0000256" key="19">
    <source>
        <dbReference type="RuleBase" id="RU363129"/>
    </source>
</evidence>
<comment type="catalytic activity">
    <reaction evidence="3">
        <text>a beta-D-Gal-(1-&gt;3)-beta-D-GlcNAc-(1-&gt;3)-beta-D-Gal-(1-&gt;4)-beta-D-Glc-(1&lt;-&gt;1')-Cer(d18:1(4E)) + GDP-beta-L-fucose = alpha-L-fucosyl-(1-&gt;2)- beta-D-galactosyl-(1-&gt;3)-N-acetyl-beta-D-glucosaminyl-(1-&gt;3)-beta-D-galactosyl-(1-&gt;4)-beta-D-glucosyl-(1&lt;-&gt;1')-N-acylsphing-4-enine + GDP + H(+)</text>
        <dbReference type="Rhea" id="RHEA:32175"/>
        <dbReference type="ChEBI" id="CHEBI:15378"/>
        <dbReference type="ChEBI" id="CHEBI:17292"/>
        <dbReference type="ChEBI" id="CHEBI:28743"/>
        <dbReference type="ChEBI" id="CHEBI:57273"/>
        <dbReference type="ChEBI" id="CHEBI:58189"/>
        <dbReference type="EC" id="2.4.1.69"/>
    </reaction>
    <physiologicalReaction direction="left-to-right" evidence="3">
        <dbReference type="Rhea" id="RHEA:32176"/>
    </physiologicalReaction>
</comment>
<keyword evidence="14" id="KW-0443">Lipid metabolism</keyword>
<keyword evidence="11 19" id="KW-0735">Signal-anchor</keyword>
<dbReference type="AlphaFoldDB" id="A0A5N4C585"/>
<dbReference type="GO" id="GO:0006629">
    <property type="term" value="P:lipid metabolic process"/>
    <property type="evidence" value="ECO:0007669"/>
    <property type="project" value="UniProtKB-KW"/>
</dbReference>
<evidence type="ECO:0000256" key="17">
    <source>
        <dbReference type="ARBA" id="ARBA00043729"/>
    </source>
</evidence>
<dbReference type="InterPro" id="IPR002516">
    <property type="entry name" value="Glyco_trans_11"/>
</dbReference>
<dbReference type="Pfam" id="PF01531">
    <property type="entry name" value="Glyco_transf_11"/>
    <property type="match status" value="1"/>
</dbReference>
<proteinExistence type="inferred from homology"/>
<evidence type="ECO:0000256" key="1">
    <source>
        <dbReference type="ARBA" id="ARBA00000336"/>
    </source>
</evidence>
<comment type="catalytic activity">
    <reaction evidence="1">
        <text>a neolactoside nLc4Cer(d18:1(4E)) + GDP-beta-L-fucose = a neolactoside IV(2)-alpha-Fuc-nLc4Cer(d18:1(4E)) + GDP + H(+)</text>
        <dbReference type="Rhea" id="RHEA:48304"/>
        <dbReference type="ChEBI" id="CHEBI:15378"/>
        <dbReference type="ChEBI" id="CHEBI:17006"/>
        <dbReference type="ChEBI" id="CHEBI:28691"/>
        <dbReference type="ChEBI" id="CHEBI:57273"/>
        <dbReference type="ChEBI" id="CHEBI:58189"/>
    </reaction>
    <physiologicalReaction direction="left-to-right" evidence="1">
        <dbReference type="Rhea" id="RHEA:48305"/>
    </physiologicalReaction>
</comment>
<evidence type="ECO:0000256" key="5">
    <source>
        <dbReference type="ARBA" id="ARBA00004447"/>
    </source>
</evidence>
<keyword evidence="16 19" id="KW-0325">Glycoprotein</keyword>
<reference evidence="21 22" key="1">
    <citation type="journal article" date="2019" name="Mol. Ecol. Resour.">
        <title>Improving Illumina assemblies with Hi-C and long reads: an example with the North African dromedary.</title>
        <authorList>
            <person name="Elbers J.P."/>
            <person name="Rogers M.F."/>
            <person name="Perelman P.L."/>
            <person name="Proskuryakova A.A."/>
            <person name="Serdyukova N.A."/>
            <person name="Johnson W.E."/>
            <person name="Horin P."/>
            <person name="Corander J."/>
            <person name="Murphy D."/>
            <person name="Burger P.A."/>
        </authorList>
    </citation>
    <scope>NUCLEOTIDE SEQUENCE [LARGE SCALE GENOMIC DNA]</scope>
    <source>
        <strain evidence="21">Drom800</strain>
        <tissue evidence="21">Blood</tissue>
    </source>
</reference>
<dbReference type="GO" id="GO:0005975">
    <property type="term" value="P:carbohydrate metabolic process"/>
    <property type="evidence" value="ECO:0007669"/>
    <property type="project" value="InterPro"/>
</dbReference>
<keyword evidence="22" id="KW-1185">Reference proteome</keyword>
<comment type="catalytic activity">
    <reaction evidence="4">
        <text>a beta-D-galactosyl-(1-&gt;4)-N-acetyl-beta-D-glucosaminyl derivative + GDP-beta-L-fucose = an alpha-L-Fuc-(1-&gt;2)-beta-D-Gal-(1-&gt;4)-beta-D-GlcNAc derivative + GDP + H(+)</text>
        <dbReference type="Rhea" id="RHEA:50668"/>
        <dbReference type="ChEBI" id="CHEBI:15378"/>
        <dbReference type="ChEBI" id="CHEBI:57273"/>
        <dbReference type="ChEBI" id="CHEBI:58189"/>
        <dbReference type="ChEBI" id="CHEBI:133507"/>
        <dbReference type="ChEBI" id="CHEBI:133510"/>
        <dbReference type="EC" id="2.4.1.344"/>
    </reaction>
</comment>
<evidence type="ECO:0000256" key="8">
    <source>
        <dbReference type="ARBA" id="ARBA00022676"/>
    </source>
</evidence>
<evidence type="ECO:0000256" key="2">
    <source>
        <dbReference type="ARBA" id="ARBA00000758"/>
    </source>
</evidence>
<evidence type="ECO:0000256" key="14">
    <source>
        <dbReference type="ARBA" id="ARBA00023098"/>
    </source>
</evidence>
<dbReference type="EC" id="2.4.1.-" evidence="19"/>
<evidence type="ECO:0000256" key="13">
    <source>
        <dbReference type="ARBA" id="ARBA00023034"/>
    </source>
</evidence>
<keyword evidence="9 19" id="KW-0808">Transferase</keyword>
<comment type="caution">
    <text evidence="21">The sequence shown here is derived from an EMBL/GenBank/DDBJ whole genome shotgun (WGS) entry which is preliminary data.</text>
</comment>
<feature type="signal peptide" evidence="20">
    <location>
        <begin position="1"/>
        <end position="20"/>
    </location>
</feature>
<feature type="chain" id="PRO_5024439417" description="L-Fucosyltransferase" evidence="20">
    <location>
        <begin position="21"/>
        <end position="221"/>
    </location>
</feature>
<comment type="catalytic activity">
    <reaction evidence="18">
        <text>a ganglioside GA1 + GDP-beta-L-fucose = a ganglioside Fuc-GA1 + GDP + H(+)</text>
        <dbReference type="Rhea" id="RHEA:48320"/>
        <dbReference type="ChEBI" id="CHEBI:15378"/>
        <dbReference type="ChEBI" id="CHEBI:57273"/>
        <dbReference type="ChEBI" id="CHEBI:58189"/>
        <dbReference type="ChEBI" id="CHEBI:88069"/>
        <dbReference type="ChEBI" id="CHEBI:90262"/>
    </reaction>
    <physiologicalReaction direction="left-to-right" evidence="18">
        <dbReference type="Rhea" id="RHEA:48321"/>
    </physiologicalReaction>
</comment>
<dbReference type="GO" id="GO:0032580">
    <property type="term" value="C:Golgi cisterna membrane"/>
    <property type="evidence" value="ECO:0007669"/>
    <property type="project" value="UniProtKB-SubCell"/>
</dbReference>
<accession>A0A5N4C585</accession>
<keyword evidence="8 19" id="KW-0328">Glycosyltransferase</keyword>
<comment type="catalytic activity">
    <reaction evidence="17">
        <text>a ganglioside GM1 + GDP-beta-L-fucose = a ganglioside Fuc-GM1 + GDP + H(+)</text>
        <dbReference type="Rhea" id="RHEA:48292"/>
        <dbReference type="ChEBI" id="CHEBI:15378"/>
        <dbReference type="ChEBI" id="CHEBI:57273"/>
        <dbReference type="ChEBI" id="CHEBI:58189"/>
        <dbReference type="ChEBI" id="CHEBI:82639"/>
        <dbReference type="ChEBI" id="CHEBI:90189"/>
    </reaction>
    <physiologicalReaction direction="left-to-right" evidence="17">
        <dbReference type="Rhea" id="RHEA:48293"/>
    </physiologicalReaction>
</comment>
<name>A0A5N4C585_CAMDR</name>
<comment type="similarity">
    <text evidence="7 19">Belongs to the glycosyltransferase 11 family.</text>
</comment>
<sequence length="221" mass="25333">MWAPSHHHLCLTFLLVCVSAATLFFHIHQDLFHNGLDLSALCPDHNLVTSPVAIFCLSGTPVNPNTSISCPKHPASSSGTWTIYPDGWFGNQMGQYATLLPLAQLNGCRAFIQPTMHAALASMFRITLPVLAPEVDRHTPWQELEQHNWVLEEYAHLEEPWLKLTGFPCSWTFFHYLQEQIRREFTLHDHLRQEAQCLLSRLRLRRTGKLPNTFVGVTIWR</sequence>
<evidence type="ECO:0000256" key="12">
    <source>
        <dbReference type="ARBA" id="ARBA00022989"/>
    </source>
</evidence>